<reference evidence="2 3" key="1">
    <citation type="submission" date="2014-04" db="EMBL/GenBank/DDBJ databases">
        <authorList>
            <consortium name="DOE Joint Genome Institute"/>
            <person name="Kuo A."/>
            <person name="Kohler A."/>
            <person name="Nagy L.G."/>
            <person name="Floudas D."/>
            <person name="Copeland A."/>
            <person name="Barry K.W."/>
            <person name="Cichocki N."/>
            <person name="Veneault-Fourrey C."/>
            <person name="LaButti K."/>
            <person name="Lindquist E.A."/>
            <person name="Lipzen A."/>
            <person name="Lundell T."/>
            <person name="Morin E."/>
            <person name="Murat C."/>
            <person name="Sun H."/>
            <person name="Tunlid A."/>
            <person name="Henrissat B."/>
            <person name="Grigoriev I.V."/>
            <person name="Hibbett D.S."/>
            <person name="Martin F."/>
            <person name="Nordberg H.P."/>
            <person name="Cantor M.N."/>
            <person name="Hua S.X."/>
        </authorList>
    </citation>
    <scope>NUCLEOTIDE SEQUENCE [LARGE SCALE GENOMIC DNA]</scope>
    <source>
        <strain evidence="2 3">Foug A</strain>
    </source>
</reference>
<organism evidence="2 3">
    <name type="scientific">Scleroderma citrinum Foug A</name>
    <dbReference type="NCBI Taxonomy" id="1036808"/>
    <lineage>
        <taxon>Eukaryota</taxon>
        <taxon>Fungi</taxon>
        <taxon>Dikarya</taxon>
        <taxon>Basidiomycota</taxon>
        <taxon>Agaricomycotina</taxon>
        <taxon>Agaricomycetes</taxon>
        <taxon>Agaricomycetidae</taxon>
        <taxon>Boletales</taxon>
        <taxon>Sclerodermatineae</taxon>
        <taxon>Sclerodermataceae</taxon>
        <taxon>Scleroderma</taxon>
    </lineage>
</organism>
<evidence type="ECO:0000313" key="3">
    <source>
        <dbReference type="Proteomes" id="UP000053989"/>
    </source>
</evidence>
<accession>A0A0C2ZQU5</accession>
<sequence length="99" mass="11580">MHHFVLICPAYCMERKRLKMESGIRNQEDEFRTAHNERRHYQGLPKVPGQHSMDGKGKFKPLNSNTMFNTGHSEGHTVEMVPRTQLRESTYRLRGTLNP</sequence>
<dbReference type="EMBL" id="KN822031">
    <property type="protein sequence ID" value="KIM63948.1"/>
    <property type="molecule type" value="Genomic_DNA"/>
</dbReference>
<name>A0A0C2ZQU5_9AGAM</name>
<reference evidence="3" key="2">
    <citation type="submission" date="2015-01" db="EMBL/GenBank/DDBJ databases">
        <title>Evolutionary Origins and Diversification of the Mycorrhizal Mutualists.</title>
        <authorList>
            <consortium name="DOE Joint Genome Institute"/>
            <consortium name="Mycorrhizal Genomics Consortium"/>
            <person name="Kohler A."/>
            <person name="Kuo A."/>
            <person name="Nagy L.G."/>
            <person name="Floudas D."/>
            <person name="Copeland A."/>
            <person name="Barry K.W."/>
            <person name="Cichocki N."/>
            <person name="Veneault-Fourrey C."/>
            <person name="LaButti K."/>
            <person name="Lindquist E.A."/>
            <person name="Lipzen A."/>
            <person name="Lundell T."/>
            <person name="Morin E."/>
            <person name="Murat C."/>
            <person name="Riley R."/>
            <person name="Ohm R."/>
            <person name="Sun H."/>
            <person name="Tunlid A."/>
            <person name="Henrissat B."/>
            <person name="Grigoriev I.V."/>
            <person name="Hibbett D.S."/>
            <person name="Martin F."/>
        </authorList>
    </citation>
    <scope>NUCLEOTIDE SEQUENCE [LARGE SCALE GENOMIC DNA]</scope>
    <source>
        <strain evidence="3">Foug A</strain>
    </source>
</reference>
<keyword evidence="3" id="KW-1185">Reference proteome</keyword>
<dbReference type="Proteomes" id="UP000053989">
    <property type="component" value="Unassembled WGS sequence"/>
</dbReference>
<proteinExistence type="predicted"/>
<evidence type="ECO:0000256" key="1">
    <source>
        <dbReference type="SAM" id="MobiDB-lite"/>
    </source>
</evidence>
<dbReference type="HOGENOM" id="CLU_2321723_0_0_1"/>
<feature type="region of interest" description="Disordered" evidence="1">
    <location>
        <begin position="35"/>
        <end position="78"/>
    </location>
</feature>
<evidence type="ECO:0000313" key="2">
    <source>
        <dbReference type="EMBL" id="KIM63948.1"/>
    </source>
</evidence>
<dbReference type="AlphaFoldDB" id="A0A0C2ZQU5"/>
<protein>
    <submittedName>
        <fullName evidence="2">Uncharacterized protein</fullName>
    </submittedName>
</protein>
<feature type="compositionally biased region" description="Polar residues" evidence="1">
    <location>
        <begin position="62"/>
        <end position="72"/>
    </location>
</feature>
<dbReference type="InParanoid" id="A0A0C2ZQU5"/>
<gene>
    <name evidence="2" type="ORF">SCLCIDRAFT_674998</name>
</gene>